<gene>
    <name evidence="2" type="ORF">DW703_02180</name>
    <name evidence="1" type="ORF">LIZ56_03460</name>
</gene>
<sequence>MGKAENNFENKWLEEREDGFFYTMKRLSLKDTQEINAGATYSAKCNYCGKIFKATYWPFLISKASAKVACEGKLHNHIINSHYGNL</sequence>
<evidence type="ECO:0000313" key="2">
    <source>
        <dbReference type="EMBL" id="RHF07986.1"/>
    </source>
</evidence>
<evidence type="ECO:0000313" key="3">
    <source>
        <dbReference type="Proteomes" id="UP000283501"/>
    </source>
</evidence>
<dbReference type="EMBL" id="QSKY01000002">
    <property type="protein sequence ID" value="RHF07986.1"/>
    <property type="molecule type" value="Genomic_DNA"/>
</dbReference>
<reference evidence="1" key="2">
    <citation type="submission" date="2021-10" db="EMBL/GenBank/DDBJ databases">
        <title>Collection of gut derived symbiotic bacterial strains cultured from healthy donors.</title>
        <authorList>
            <person name="Lin H."/>
            <person name="Littmann E."/>
            <person name="Kohout C."/>
            <person name="Pamer E.G."/>
        </authorList>
    </citation>
    <scope>NUCLEOTIDE SEQUENCE</scope>
    <source>
        <strain evidence="1">DFI.9.42</strain>
    </source>
</reference>
<dbReference type="Proteomes" id="UP000283501">
    <property type="component" value="Unassembled WGS sequence"/>
</dbReference>
<comment type="caution">
    <text evidence="2">The sequence shown here is derived from an EMBL/GenBank/DDBJ whole genome shotgun (WGS) entry which is preliminary data.</text>
</comment>
<dbReference type="RefSeq" id="WP_118140295.1">
    <property type="nucleotide sequence ID" value="NZ_JADNBN010000017.1"/>
</dbReference>
<organism evidence="2 3">
    <name type="scientific">Agathobacter rectalis</name>
    <dbReference type="NCBI Taxonomy" id="39491"/>
    <lineage>
        <taxon>Bacteria</taxon>
        <taxon>Bacillati</taxon>
        <taxon>Bacillota</taxon>
        <taxon>Clostridia</taxon>
        <taxon>Lachnospirales</taxon>
        <taxon>Lachnospiraceae</taxon>
        <taxon>Agathobacter</taxon>
    </lineage>
</organism>
<accession>A0A414MAB1</accession>
<name>A0A414MAB1_9FIRM</name>
<proteinExistence type="predicted"/>
<dbReference type="EMBL" id="JAJCJK010000004">
    <property type="protein sequence ID" value="MCB6937470.1"/>
    <property type="molecule type" value="Genomic_DNA"/>
</dbReference>
<reference evidence="2 3" key="1">
    <citation type="submission" date="2018-08" db="EMBL/GenBank/DDBJ databases">
        <title>A genome reference for cultivated species of the human gut microbiota.</title>
        <authorList>
            <person name="Zou Y."/>
            <person name="Xue W."/>
            <person name="Luo G."/>
        </authorList>
    </citation>
    <scope>NUCLEOTIDE SEQUENCE [LARGE SCALE GENOMIC DNA]</scope>
    <source>
        <strain evidence="2 3">AM26-2LB</strain>
    </source>
</reference>
<dbReference type="Proteomes" id="UP001197684">
    <property type="component" value="Unassembled WGS sequence"/>
</dbReference>
<dbReference type="AlphaFoldDB" id="A0A414MAB1"/>
<evidence type="ECO:0000313" key="1">
    <source>
        <dbReference type="EMBL" id="MCB6937470.1"/>
    </source>
</evidence>
<protein>
    <submittedName>
        <fullName evidence="2">Uncharacterized protein</fullName>
    </submittedName>
</protein>